<dbReference type="SUPFAM" id="SSF56784">
    <property type="entry name" value="HAD-like"/>
    <property type="match status" value="1"/>
</dbReference>
<dbReference type="SFLD" id="SFLDG01129">
    <property type="entry name" value="C1.5:_HAD__Beta-PGM__Phosphata"/>
    <property type="match status" value="1"/>
</dbReference>
<dbReference type="PATRIC" id="fig|1125712.3.peg.1221"/>
<dbReference type="RefSeq" id="WP_021726075.1">
    <property type="nucleotide sequence ID" value="NZ_AWEZ01000045.1"/>
</dbReference>
<dbReference type="PANTHER" id="PTHR43434">
    <property type="entry name" value="PHOSPHOGLYCOLATE PHOSPHATASE"/>
    <property type="match status" value="1"/>
</dbReference>
<gene>
    <name evidence="1" type="ORF">HMPREF1316_0088</name>
</gene>
<sequence length="225" mass="24692">MQSALTERLRSKRLVVFDFDGTLADTRPAIVAIAREVLMEHGLPEERLKDVGKLVGPPFPQAFTMVFGYSAEEARVITNEYRALYWRAGARAWPLFDGVGELLRDIRASGRLLATASSKRQALLERCIRDDGVFDLFDLVWGKQHDDRGTKAETLAEVLGRLEVPAEDAVMVGDRHFDVEAARDNDVACIGVEYGHTAEPGELADAGAVRVVGSVRELGDVLLGA</sequence>
<proteinExistence type="predicted"/>
<evidence type="ECO:0000313" key="2">
    <source>
        <dbReference type="Proteomes" id="UP000016638"/>
    </source>
</evidence>
<name>U2V6E3_9ACTN</name>
<dbReference type="Gene3D" id="3.40.50.1000">
    <property type="entry name" value="HAD superfamily/HAD-like"/>
    <property type="match status" value="1"/>
</dbReference>
<dbReference type="Gene3D" id="1.10.150.240">
    <property type="entry name" value="Putative phosphatase, domain 2"/>
    <property type="match status" value="1"/>
</dbReference>
<evidence type="ECO:0000313" key="1">
    <source>
        <dbReference type="EMBL" id="ERL08206.1"/>
    </source>
</evidence>
<dbReference type="GO" id="GO:0005829">
    <property type="term" value="C:cytosol"/>
    <property type="evidence" value="ECO:0007669"/>
    <property type="project" value="TreeGrafter"/>
</dbReference>
<dbReference type="InterPro" id="IPR023198">
    <property type="entry name" value="PGP-like_dom2"/>
</dbReference>
<dbReference type="Pfam" id="PF13419">
    <property type="entry name" value="HAD_2"/>
    <property type="match status" value="1"/>
</dbReference>
<accession>U2V6E3</accession>
<dbReference type="PANTHER" id="PTHR43434:SF20">
    <property type="entry name" value="5'-NUCLEOTIDASE"/>
    <property type="match status" value="1"/>
</dbReference>
<dbReference type="InterPro" id="IPR050155">
    <property type="entry name" value="HAD-like_hydrolase_sf"/>
</dbReference>
<dbReference type="AlphaFoldDB" id="U2V6E3"/>
<keyword evidence="2" id="KW-1185">Reference proteome</keyword>
<dbReference type="STRING" id="1125712.HMPREF1316_0088"/>
<keyword evidence="1" id="KW-0378">Hydrolase</keyword>
<dbReference type="EMBL" id="AWEZ01000045">
    <property type="protein sequence ID" value="ERL08206.1"/>
    <property type="molecule type" value="Genomic_DNA"/>
</dbReference>
<comment type="caution">
    <text evidence="1">The sequence shown here is derived from an EMBL/GenBank/DDBJ whole genome shotgun (WGS) entry which is preliminary data.</text>
</comment>
<protein>
    <submittedName>
        <fullName evidence="1">Haloacid dehalogenase-like hydrolase</fullName>
    </submittedName>
</protein>
<dbReference type="InterPro" id="IPR036412">
    <property type="entry name" value="HAD-like_sf"/>
</dbReference>
<dbReference type="SFLD" id="SFLDS00003">
    <property type="entry name" value="Haloacid_Dehalogenase"/>
    <property type="match status" value="1"/>
</dbReference>
<organism evidence="1 2">
    <name type="scientific">Olsenella profusa F0195</name>
    <dbReference type="NCBI Taxonomy" id="1125712"/>
    <lineage>
        <taxon>Bacteria</taxon>
        <taxon>Bacillati</taxon>
        <taxon>Actinomycetota</taxon>
        <taxon>Coriobacteriia</taxon>
        <taxon>Coriobacteriales</taxon>
        <taxon>Atopobiaceae</taxon>
        <taxon>Olsenella</taxon>
    </lineage>
</organism>
<dbReference type="InterPro" id="IPR023214">
    <property type="entry name" value="HAD_sf"/>
</dbReference>
<dbReference type="Proteomes" id="UP000016638">
    <property type="component" value="Unassembled WGS sequence"/>
</dbReference>
<dbReference type="GO" id="GO:0016787">
    <property type="term" value="F:hydrolase activity"/>
    <property type="evidence" value="ECO:0007669"/>
    <property type="project" value="UniProtKB-KW"/>
</dbReference>
<reference evidence="1 2" key="1">
    <citation type="submission" date="2013-08" db="EMBL/GenBank/DDBJ databases">
        <authorList>
            <person name="Durkin A.S."/>
            <person name="Haft D.R."/>
            <person name="McCorrison J."/>
            <person name="Torralba M."/>
            <person name="Gillis M."/>
            <person name="Haft D.H."/>
            <person name="Methe B."/>
            <person name="Sutton G."/>
            <person name="Nelson K.E."/>
        </authorList>
    </citation>
    <scope>NUCLEOTIDE SEQUENCE [LARGE SCALE GENOMIC DNA]</scope>
    <source>
        <strain evidence="1 2">F0195</strain>
    </source>
</reference>
<dbReference type="GO" id="GO:0004713">
    <property type="term" value="F:protein tyrosine kinase activity"/>
    <property type="evidence" value="ECO:0007669"/>
    <property type="project" value="TreeGrafter"/>
</dbReference>
<dbReference type="eggNOG" id="COG0546">
    <property type="taxonomic scope" value="Bacteria"/>
</dbReference>
<dbReference type="InterPro" id="IPR041492">
    <property type="entry name" value="HAD_2"/>
</dbReference>